<evidence type="ECO:0000313" key="2">
    <source>
        <dbReference type="EMBL" id="KUM24640.1"/>
    </source>
</evidence>
<accession>A0A101KPL2</accession>
<dbReference type="EMBL" id="LPWA01000131">
    <property type="protein sequence ID" value="KUM24640.1"/>
    <property type="molecule type" value="Genomic_DNA"/>
</dbReference>
<feature type="region of interest" description="Disordered" evidence="1">
    <location>
        <begin position="1"/>
        <end position="29"/>
    </location>
</feature>
<dbReference type="AlphaFoldDB" id="A0A101KPL2"/>
<organism evidence="2 3">
    <name type="scientific">Rhizobium loti</name>
    <name type="common">Mesorhizobium loti</name>
    <dbReference type="NCBI Taxonomy" id="381"/>
    <lineage>
        <taxon>Bacteria</taxon>
        <taxon>Pseudomonadati</taxon>
        <taxon>Pseudomonadota</taxon>
        <taxon>Alphaproteobacteria</taxon>
        <taxon>Hyphomicrobiales</taxon>
        <taxon>Phyllobacteriaceae</taxon>
        <taxon>Mesorhizobium</taxon>
    </lineage>
</organism>
<evidence type="ECO:0000313" key="3">
    <source>
        <dbReference type="Proteomes" id="UP000053176"/>
    </source>
</evidence>
<reference evidence="2 3" key="1">
    <citation type="submission" date="2015-12" db="EMBL/GenBank/DDBJ databases">
        <title>Draft genome sequence of Mesorhizobium sp. UFLA 01-765, a multitolerant efficient symbiont and plant-growth promoting strain isolated from Zn-mining soil using Leucaena leucocephala as a trap plant.</title>
        <authorList>
            <person name="Rangel W.M."/>
            <person name="Thijs S."/>
            <person name="Longatti S.M."/>
            <person name="Moreira F.M."/>
            <person name="Weyens N."/>
            <person name="Vangronsveld J."/>
            <person name="Van Hamme J.D."/>
            <person name="Bottos E.M."/>
            <person name="Rineau F."/>
        </authorList>
    </citation>
    <scope>NUCLEOTIDE SEQUENCE [LARGE SCALE GENOMIC DNA]</scope>
    <source>
        <strain evidence="2 3">UFLA 01-765</strain>
    </source>
</reference>
<protein>
    <submittedName>
        <fullName evidence="2">Uncharacterized protein</fullName>
    </submittedName>
</protein>
<sequence length="79" mass="8245">MLRTAKTMAANRKSEGLPAETPKREANASGVRTVRVALGNRILSPSCASWPAAVDTRPTCPEGLLLTATISTMPVAPLA</sequence>
<proteinExistence type="predicted"/>
<evidence type="ECO:0000256" key="1">
    <source>
        <dbReference type="SAM" id="MobiDB-lite"/>
    </source>
</evidence>
<comment type="caution">
    <text evidence="2">The sequence shown here is derived from an EMBL/GenBank/DDBJ whole genome shotgun (WGS) entry which is preliminary data.</text>
</comment>
<dbReference type="Proteomes" id="UP000053176">
    <property type="component" value="Unassembled WGS sequence"/>
</dbReference>
<gene>
    <name evidence="2" type="ORF">AU467_05845</name>
</gene>
<name>A0A101KPL2_RHILI</name>